<evidence type="ECO:0000313" key="3">
    <source>
        <dbReference type="Proteomes" id="UP001652621"/>
    </source>
</evidence>
<dbReference type="KEGG" id="mde:101900336"/>
<protein>
    <submittedName>
        <fullName evidence="4">General odorant-binding protein 57c</fullName>
    </submittedName>
</protein>
<dbReference type="SUPFAM" id="SSF47565">
    <property type="entry name" value="Insect pheromone/odorant-binding proteins"/>
    <property type="match status" value="1"/>
</dbReference>
<dbReference type="Proteomes" id="UP001652621">
    <property type="component" value="Unplaced"/>
</dbReference>
<dbReference type="InterPro" id="IPR006170">
    <property type="entry name" value="PBP/GOBP"/>
</dbReference>
<dbReference type="Pfam" id="PF01395">
    <property type="entry name" value="PBP_GOBP"/>
    <property type="match status" value="1"/>
</dbReference>
<evidence type="ECO:0000313" key="2">
    <source>
        <dbReference type="EnsemblMetazoa" id="MDOA003787-PA"/>
    </source>
</evidence>
<sequence length="153" mass="17037">MKVFNIVFAVVAVAALLIAECHSSKDPAKHATCLQENNLSEEEFYGILKEAKNGSNDIDSRMKCYTHCMLEASKHLDENGKLNLNSLQDEENVTEDDIKIAEECKKEFENVEEKCEYSYQVSICVAKAMAAKNAAVKALLEGESAHMNEEGEE</sequence>
<dbReference type="InterPro" id="IPR036728">
    <property type="entry name" value="PBP_GOBP_sf"/>
</dbReference>
<feature type="signal peptide" evidence="1">
    <location>
        <begin position="1"/>
        <end position="23"/>
    </location>
</feature>
<dbReference type="EnsemblMetazoa" id="MDOA003787-RA">
    <property type="protein sequence ID" value="MDOA003787-PA"/>
    <property type="gene ID" value="MDOA003787"/>
</dbReference>
<feature type="chain" id="PRO_5044560188" evidence="1">
    <location>
        <begin position="24"/>
        <end position="153"/>
    </location>
</feature>
<organism evidence="2">
    <name type="scientific">Musca domestica</name>
    <name type="common">House fly</name>
    <dbReference type="NCBI Taxonomy" id="7370"/>
    <lineage>
        <taxon>Eukaryota</taxon>
        <taxon>Metazoa</taxon>
        <taxon>Ecdysozoa</taxon>
        <taxon>Arthropoda</taxon>
        <taxon>Hexapoda</taxon>
        <taxon>Insecta</taxon>
        <taxon>Pterygota</taxon>
        <taxon>Neoptera</taxon>
        <taxon>Endopterygota</taxon>
        <taxon>Diptera</taxon>
        <taxon>Brachycera</taxon>
        <taxon>Muscomorpha</taxon>
        <taxon>Muscoidea</taxon>
        <taxon>Muscidae</taxon>
        <taxon>Musca</taxon>
    </lineage>
</organism>
<reference evidence="4" key="2">
    <citation type="submission" date="2025-04" db="UniProtKB">
        <authorList>
            <consortium name="RefSeq"/>
        </authorList>
    </citation>
    <scope>IDENTIFICATION</scope>
    <source>
        <strain evidence="4">Aabys</strain>
    </source>
</reference>
<dbReference type="RefSeq" id="XP_005187178.1">
    <property type="nucleotide sequence ID" value="XM_005187121.3"/>
</dbReference>
<dbReference type="OrthoDB" id="7947612at2759"/>
<dbReference type="Gene3D" id="1.10.238.20">
    <property type="entry name" value="Pheromone/general odorant binding protein domain"/>
    <property type="match status" value="1"/>
</dbReference>
<dbReference type="CDD" id="cd23992">
    <property type="entry name" value="PBP_GOBP"/>
    <property type="match status" value="1"/>
</dbReference>
<dbReference type="GO" id="GO:0005549">
    <property type="term" value="F:odorant binding"/>
    <property type="evidence" value="ECO:0007669"/>
    <property type="project" value="InterPro"/>
</dbReference>
<keyword evidence="3" id="KW-1185">Reference proteome</keyword>
<dbReference type="AlphaFoldDB" id="A0A1I8MDI9"/>
<keyword evidence="1" id="KW-0732">Signal</keyword>
<dbReference type="eggNOG" id="ENOG502T9CN">
    <property type="taxonomic scope" value="Eukaryota"/>
</dbReference>
<dbReference type="VEuPathDB" id="VectorBase:MDOMA2_004046"/>
<name>A0A1I8MDI9_MUSDO</name>
<dbReference type="VEuPathDB" id="VectorBase:MDOA003787"/>
<gene>
    <name evidence="2" type="primary">101900336</name>
    <name evidence="4" type="synonym">LOC101900336</name>
</gene>
<evidence type="ECO:0000313" key="4">
    <source>
        <dbReference type="RefSeq" id="XP_005187178.1"/>
    </source>
</evidence>
<dbReference type="SMART" id="SM00708">
    <property type="entry name" value="PhBP"/>
    <property type="match status" value="1"/>
</dbReference>
<proteinExistence type="predicted"/>
<reference evidence="2" key="1">
    <citation type="submission" date="2020-05" db="UniProtKB">
        <authorList>
            <consortium name="EnsemblMetazoa"/>
        </authorList>
    </citation>
    <scope>IDENTIFICATION</scope>
    <source>
        <strain evidence="2">Aabys</strain>
    </source>
</reference>
<accession>A0A1I8MDI9</accession>
<dbReference type="GeneID" id="101900336"/>
<evidence type="ECO:0000256" key="1">
    <source>
        <dbReference type="SAM" id="SignalP"/>
    </source>
</evidence>